<dbReference type="SUPFAM" id="SSF54427">
    <property type="entry name" value="NTF2-like"/>
    <property type="match status" value="1"/>
</dbReference>
<gene>
    <name evidence="1" type="ORF">RCOM_0669580</name>
</gene>
<sequence>MANTFYFPMVLYDTRLIPNFPALARNSQETLLYKRVCVSNSGLPFLHQCFTERRFSPRQRGLSLVPFNNDKSSEPREEDTPALETVLKLYTAIKNQNIHEVSNMIGDECRCVCNFFSSFESFQGKQQVLDFFNYVMQTLGNNIEFVVQPTKYDGMNVGVSWRLEWSKTHMPLGKGFSFYICQIYQGKVTIRNVEMFMEPLLHIEPFRLKIMGNVMSTMEKISSCCKFTQDQVKNFTLAVLLMAIILVFMKPGLY</sequence>
<dbReference type="EMBL" id="EQ973859">
    <property type="protein sequence ID" value="EEF41792.1"/>
    <property type="molecule type" value="Genomic_DNA"/>
</dbReference>
<dbReference type="InParanoid" id="B9S3J0"/>
<accession>B9S3J0</accession>
<dbReference type="PANTHER" id="PTHR33698:SF6">
    <property type="entry name" value="TRANSMEMBRANE PROTEIN"/>
    <property type="match status" value="1"/>
</dbReference>
<dbReference type="eggNOG" id="ENOG502RXXP">
    <property type="taxonomic scope" value="Eukaryota"/>
</dbReference>
<keyword evidence="2" id="KW-1185">Reference proteome</keyword>
<evidence type="ECO:0000313" key="1">
    <source>
        <dbReference type="EMBL" id="EEF41792.1"/>
    </source>
</evidence>
<dbReference type="OMA" id="CYSNFRS"/>
<proteinExistence type="predicted"/>
<dbReference type="InterPro" id="IPR032710">
    <property type="entry name" value="NTF2-like_dom_sf"/>
</dbReference>
<dbReference type="Proteomes" id="UP000008311">
    <property type="component" value="Unassembled WGS sequence"/>
</dbReference>
<name>B9S3J0_RICCO</name>
<evidence type="ECO:0008006" key="3">
    <source>
        <dbReference type="Google" id="ProtNLM"/>
    </source>
</evidence>
<dbReference type="STRING" id="3988.B9S3J0"/>
<organism evidence="1 2">
    <name type="scientific">Ricinus communis</name>
    <name type="common">Castor bean</name>
    <dbReference type="NCBI Taxonomy" id="3988"/>
    <lineage>
        <taxon>Eukaryota</taxon>
        <taxon>Viridiplantae</taxon>
        <taxon>Streptophyta</taxon>
        <taxon>Embryophyta</taxon>
        <taxon>Tracheophyta</taxon>
        <taxon>Spermatophyta</taxon>
        <taxon>Magnoliopsida</taxon>
        <taxon>eudicotyledons</taxon>
        <taxon>Gunneridae</taxon>
        <taxon>Pentapetalae</taxon>
        <taxon>rosids</taxon>
        <taxon>fabids</taxon>
        <taxon>Malpighiales</taxon>
        <taxon>Euphorbiaceae</taxon>
        <taxon>Acalyphoideae</taxon>
        <taxon>Acalypheae</taxon>
        <taxon>Ricinus</taxon>
    </lineage>
</organism>
<evidence type="ECO:0000313" key="2">
    <source>
        <dbReference type="Proteomes" id="UP000008311"/>
    </source>
</evidence>
<dbReference type="AlphaFoldDB" id="B9S3J0"/>
<reference evidence="2" key="1">
    <citation type="journal article" date="2010" name="Nat. Biotechnol.">
        <title>Draft genome sequence of the oilseed species Ricinus communis.</title>
        <authorList>
            <person name="Chan A.P."/>
            <person name="Crabtree J."/>
            <person name="Zhao Q."/>
            <person name="Lorenzi H."/>
            <person name="Orvis J."/>
            <person name="Puiu D."/>
            <person name="Melake-Berhan A."/>
            <person name="Jones K.M."/>
            <person name="Redman J."/>
            <person name="Chen G."/>
            <person name="Cahoon E.B."/>
            <person name="Gedil M."/>
            <person name="Stanke M."/>
            <person name="Haas B.J."/>
            <person name="Wortman J.R."/>
            <person name="Fraser-Liggett C.M."/>
            <person name="Ravel J."/>
            <person name="Rabinowicz P.D."/>
        </authorList>
    </citation>
    <scope>NUCLEOTIDE SEQUENCE [LARGE SCALE GENOMIC DNA]</scope>
    <source>
        <strain evidence="2">cv. Hale</strain>
    </source>
</reference>
<protein>
    <recommendedName>
        <fullName evidence="3">SnoaL-like domain-containing protein</fullName>
    </recommendedName>
</protein>
<dbReference type="OrthoDB" id="753811at2759"/>
<dbReference type="PANTHER" id="PTHR33698">
    <property type="entry name" value="NUCLEAR TRANSPORT FACTOR 2 (NTF2)-LIKE PROTEIN"/>
    <property type="match status" value="1"/>
</dbReference>